<proteinExistence type="predicted"/>
<dbReference type="AlphaFoldDB" id="A0A6A0B7G6"/>
<dbReference type="RefSeq" id="WP_172356481.1">
    <property type="nucleotide sequence ID" value="NZ_BLLH01000005.1"/>
</dbReference>
<accession>A0A6A0B7G6</accession>
<comment type="caution">
    <text evidence="1">The sequence shown here is derived from an EMBL/GenBank/DDBJ whole genome shotgun (WGS) entry which is preliminary data.</text>
</comment>
<dbReference type="Proteomes" id="UP000475928">
    <property type="component" value="Unassembled WGS sequence"/>
</dbReference>
<gene>
    <name evidence="1" type="ORF">Hs20B_11030</name>
</gene>
<name>A0A6A0B7G6_9LACT</name>
<sequence>MEYKEIKKYVRKNVEITTKTNVIRGFYVQSDLDDNEEGTDLIWYVVLETPKTDITGEVELIPISEIKSIEVTE</sequence>
<protein>
    <submittedName>
        <fullName evidence="1">Uncharacterized protein</fullName>
    </submittedName>
</protein>
<evidence type="ECO:0000313" key="2">
    <source>
        <dbReference type="Proteomes" id="UP000475928"/>
    </source>
</evidence>
<reference evidence="1 2" key="1">
    <citation type="submission" date="2020-02" db="EMBL/GenBank/DDBJ databases">
        <title>Draft genome sequence of Lactococcus sp. Hs20B0-1.</title>
        <authorList>
            <person name="Noda S."/>
            <person name="Yuki M."/>
            <person name="Ohkuma M."/>
        </authorList>
    </citation>
    <scope>NUCLEOTIDE SEQUENCE [LARGE SCALE GENOMIC DNA]</scope>
    <source>
        <strain evidence="1 2">Hs20B0-1</strain>
    </source>
</reference>
<dbReference type="EMBL" id="BLLH01000005">
    <property type="protein sequence ID" value="GFH40705.1"/>
    <property type="molecule type" value="Genomic_DNA"/>
</dbReference>
<organism evidence="1 2">
    <name type="scientific">Pseudolactococcus insecticola</name>
    <dbReference type="NCBI Taxonomy" id="2709158"/>
    <lineage>
        <taxon>Bacteria</taxon>
        <taxon>Bacillati</taxon>
        <taxon>Bacillota</taxon>
        <taxon>Bacilli</taxon>
        <taxon>Lactobacillales</taxon>
        <taxon>Streptococcaceae</taxon>
        <taxon>Pseudolactococcus</taxon>
    </lineage>
</organism>
<keyword evidence="2" id="KW-1185">Reference proteome</keyword>
<evidence type="ECO:0000313" key="1">
    <source>
        <dbReference type="EMBL" id="GFH40705.1"/>
    </source>
</evidence>